<dbReference type="GO" id="GO:0016831">
    <property type="term" value="F:carboxy-lyase activity"/>
    <property type="evidence" value="ECO:0007669"/>
    <property type="project" value="InterPro"/>
</dbReference>
<reference evidence="3 4" key="1">
    <citation type="submission" date="2020-08" db="EMBL/GenBank/DDBJ databases">
        <title>Sequencing the genomes of 1000 actinobacteria strains.</title>
        <authorList>
            <person name="Klenk H.-P."/>
        </authorList>
    </citation>
    <scope>NUCLEOTIDE SEQUENCE [LARGE SCALE GENOMIC DNA]</scope>
    <source>
        <strain evidence="3 4">DSM 45267</strain>
    </source>
</reference>
<keyword evidence="4" id="KW-1185">Reference proteome</keyword>
<dbReference type="PANTHER" id="PTHR21240">
    <property type="entry name" value="2-AMINO-3-CARBOXYLMUCONATE-6-SEMIALDEHYDE DECARBOXYLASE"/>
    <property type="match status" value="1"/>
</dbReference>
<keyword evidence="1" id="KW-0456">Lyase</keyword>
<dbReference type="AlphaFoldDB" id="A0A839XNT3"/>
<evidence type="ECO:0000256" key="1">
    <source>
        <dbReference type="ARBA" id="ARBA00023239"/>
    </source>
</evidence>
<dbReference type="SUPFAM" id="SSF51556">
    <property type="entry name" value="Metallo-dependent hydrolases"/>
    <property type="match status" value="1"/>
</dbReference>
<name>A0A839XNT3_9PSEU</name>
<gene>
    <name evidence="3" type="ORF">FB384_004459</name>
</gene>
<dbReference type="InterPro" id="IPR032465">
    <property type="entry name" value="ACMSD"/>
</dbReference>
<dbReference type="RefSeq" id="WP_183786708.1">
    <property type="nucleotide sequence ID" value="NZ_JACIBS010000004.1"/>
</dbReference>
<comment type="caution">
    <text evidence="3">The sequence shown here is derived from an EMBL/GenBank/DDBJ whole genome shotgun (WGS) entry which is preliminary data.</text>
</comment>
<dbReference type="Gene3D" id="3.20.20.140">
    <property type="entry name" value="Metal-dependent hydrolases"/>
    <property type="match status" value="1"/>
</dbReference>
<evidence type="ECO:0000313" key="3">
    <source>
        <dbReference type="EMBL" id="MBB3665502.1"/>
    </source>
</evidence>
<dbReference type="Pfam" id="PF04909">
    <property type="entry name" value="Amidohydro_2"/>
    <property type="match status" value="1"/>
</dbReference>
<dbReference type="GO" id="GO:0019748">
    <property type="term" value="P:secondary metabolic process"/>
    <property type="evidence" value="ECO:0007669"/>
    <property type="project" value="TreeGrafter"/>
</dbReference>
<dbReference type="InterPro" id="IPR006680">
    <property type="entry name" value="Amidohydro-rel"/>
</dbReference>
<dbReference type="EMBL" id="JACIBS010000004">
    <property type="protein sequence ID" value="MBB3665502.1"/>
    <property type="molecule type" value="Genomic_DNA"/>
</dbReference>
<evidence type="ECO:0000313" key="4">
    <source>
        <dbReference type="Proteomes" id="UP000564573"/>
    </source>
</evidence>
<keyword evidence="3" id="KW-0378">Hydrolase</keyword>
<dbReference type="GO" id="GO:0005737">
    <property type="term" value="C:cytoplasm"/>
    <property type="evidence" value="ECO:0007669"/>
    <property type="project" value="TreeGrafter"/>
</dbReference>
<proteinExistence type="predicted"/>
<dbReference type="GO" id="GO:0016787">
    <property type="term" value="F:hydrolase activity"/>
    <property type="evidence" value="ECO:0007669"/>
    <property type="project" value="UniProtKB-KW"/>
</dbReference>
<organism evidence="3 4">
    <name type="scientific">Prauserella sediminis</name>
    <dbReference type="NCBI Taxonomy" id="577680"/>
    <lineage>
        <taxon>Bacteria</taxon>
        <taxon>Bacillati</taxon>
        <taxon>Actinomycetota</taxon>
        <taxon>Actinomycetes</taxon>
        <taxon>Pseudonocardiales</taxon>
        <taxon>Pseudonocardiaceae</taxon>
        <taxon>Prauserella</taxon>
        <taxon>Prauserella salsuginis group</taxon>
    </lineage>
</organism>
<accession>A0A839XNT3</accession>
<dbReference type="PANTHER" id="PTHR21240:SF28">
    <property type="entry name" value="ISO-OROTATE DECARBOXYLASE (EUROFUNG)"/>
    <property type="match status" value="1"/>
</dbReference>
<protein>
    <submittedName>
        <fullName evidence="3">Putative TIM-barrel fold metal-dependent hydrolase</fullName>
    </submittedName>
</protein>
<sequence>MSDEILVSVDGHVMEPTDLFKTRLPKHLRDRAVWEEDLEIEPLGDDGRRFFRRAHAPGMEGWTYSRFQHFDGSPNTGDVNRILEDMDLDGITGQVMHPNLTLLWVYTDDHEWSLAHAKVYNDYVIENFVEQTDRIKPSAVIPITDVPDAVAEIERVASRGVRAILLPATPHKPYHSREFDPIWATAQSLGLVVMFHVASGGIEMEQEASRNMQGMMMAVDQAHRELTEEDVVVRMTGQGMYAALTPGQVLVSLVGGGVCDRFPDLHFALVEFNANWLAGLMGAMDKAWTVGIGQDPDYWVGKYDETLPAGEQFKMARLFKVNDKWPYPLRPSEYVRRQIHVSFQDDPVAVATRHITGIPTLIWGSDYPHAEGTFRRSHEAVDHLFQDVDPEERAQIVGGTMAKLMGFNIPTLG</sequence>
<evidence type="ECO:0000259" key="2">
    <source>
        <dbReference type="Pfam" id="PF04909"/>
    </source>
</evidence>
<dbReference type="Proteomes" id="UP000564573">
    <property type="component" value="Unassembled WGS sequence"/>
</dbReference>
<feature type="domain" description="Amidohydrolase-related" evidence="2">
    <location>
        <begin position="109"/>
        <end position="406"/>
    </location>
</feature>
<dbReference type="InterPro" id="IPR032466">
    <property type="entry name" value="Metal_Hydrolase"/>
</dbReference>